<dbReference type="PANTHER" id="PTHR12994:SF17">
    <property type="entry name" value="LD30995P"/>
    <property type="match status" value="1"/>
</dbReference>
<evidence type="ECO:0008006" key="2">
    <source>
        <dbReference type="Google" id="ProtNLM"/>
    </source>
</evidence>
<organism evidence="1">
    <name type="scientific">marine sediment metagenome</name>
    <dbReference type="NCBI Taxonomy" id="412755"/>
    <lineage>
        <taxon>unclassified sequences</taxon>
        <taxon>metagenomes</taxon>
        <taxon>ecological metagenomes</taxon>
    </lineage>
</organism>
<dbReference type="GO" id="GO:0070004">
    <property type="term" value="F:cysteine-type exopeptidase activity"/>
    <property type="evidence" value="ECO:0007669"/>
    <property type="project" value="InterPro"/>
</dbReference>
<gene>
    <name evidence="1" type="ORF">LCGC14_0771800</name>
</gene>
<dbReference type="AlphaFoldDB" id="A0A0F9Q292"/>
<dbReference type="EMBL" id="LAZR01001954">
    <property type="protein sequence ID" value="KKN36624.1"/>
    <property type="molecule type" value="Genomic_DNA"/>
</dbReference>
<dbReference type="GO" id="GO:0006508">
    <property type="term" value="P:proteolysis"/>
    <property type="evidence" value="ECO:0007669"/>
    <property type="project" value="InterPro"/>
</dbReference>
<evidence type="ECO:0000313" key="1">
    <source>
        <dbReference type="EMBL" id="KKN36624.1"/>
    </source>
</evidence>
<sequence length="514" mass="58677">MVSILCLVFAVSFSGETEVNQLKTEACTSILVGKLASVDGSTMTSHSCDSNTDRTWINVVPHKQYKAGKMSKLYFEPKRTKGPNDSDRLERGELPQVKETFAFINTAYPVMNEYQLAIGETTFDGKSELKSDEGVIDCPELYRLVLERAKTAREAIRVADDLTKKYGYVDYGECFTFADPQETWFFEILGPGKGKKGAVWAAVRIPDDHVGVSANASRIRQINLSDQDNYMASDNVYSLAEELGWWDPESGKPFEFCYAYASRRSMGSRRREWRVLSQVAPTLNLDPNGENFPFSVKAEKKLSVKDVLDIFRDAYQDTPYDMTSPLTTVNRKGETVKSPVASPFLNSDLMSLLKIQRERTICSPRATYLQVTQSRSWLPDAIGGVVWLGYDNPASTPHTPFYCGITKMPESYRIDGRWGFRKDCAWWAFRRVSQLAKFRWQAMSKDIEKVWMGIEEKAFKDQESIEVEALRLYKQNPKKAREFLTKYCLEMANSAVQSYWKLGDDLWGRYTNLF</sequence>
<reference evidence="1" key="1">
    <citation type="journal article" date="2015" name="Nature">
        <title>Complex archaea that bridge the gap between prokaryotes and eukaryotes.</title>
        <authorList>
            <person name="Spang A."/>
            <person name="Saw J.H."/>
            <person name="Jorgensen S.L."/>
            <person name="Zaremba-Niedzwiedzka K."/>
            <person name="Martijn J."/>
            <person name="Lind A.E."/>
            <person name="van Eijk R."/>
            <person name="Schleper C."/>
            <person name="Guy L."/>
            <person name="Ettema T.J."/>
        </authorList>
    </citation>
    <scope>NUCLEOTIDE SEQUENCE</scope>
</reference>
<comment type="caution">
    <text evidence="1">The sequence shown here is derived from an EMBL/GenBank/DDBJ whole genome shotgun (WGS) entry which is preliminary data.</text>
</comment>
<dbReference type="Pfam" id="PF03577">
    <property type="entry name" value="Peptidase_C69"/>
    <property type="match status" value="1"/>
</dbReference>
<dbReference type="InterPro" id="IPR005322">
    <property type="entry name" value="Peptidase_C69"/>
</dbReference>
<dbReference type="GO" id="GO:0016805">
    <property type="term" value="F:dipeptidase activity"/>
    <property type="evidence" value="ECO:0007669"/>
    <property type="project" value="InterPro"/>
</dbReference>
<protein>
    <recommendedName>
        <fullName evidence="2">Dipeptidase</fullName>
    </recommendedName>
</protein>
<proteinExistence type="predicted"/>
<accession>A0A0F9Q292</accession>
<name>A0A0F9Q292_9ZZZZ</name>
<dbReference type="Gene3D" id="3.60.60.10">
    <property type="entry name" value="Penicillin V Acylase, Chain A"/>
    <property type="match status" value="1"/>
</dbReference>
<dbReference type="PANTHER" id="PTHR12994">
    <property type="entry name" value="SECERNIN"/>
    <property type="match status" value="1"/>
</dbReference>